<sequence length="288" mass="32790">MRKLLALCEPAMVQGLVWTGFGLSRPKDSAMSFWVLANVEIFSVRLLCRDTLTTVHRTLSSPSADGRRLKLEQECSVGFLLPRRLFLNLFRELWIARKGTRSSNSASLFTDWEIWERYVSRVSVRVTRFQRSAFSSCGFQISPAFGISISNFTVACSIVLALALFPAFSAFNFQIPPLFWLLSNVGMRLMASSPAISRRFRPLFFTFEVALDSSREALSFHTTCGGCRWLEQKHEVAVFSDVTSLFRIRGTDLELEIQLGIWREINVIQLVVVLTQLEVPQEVFRVSQ</sequence>
<gene>
    <name evidence="1" type="ORF">F511_07512</name>
</gene>
<keyword evidence="2" id="KW-1185">Reference proteome</keyword>
<reference evidence="1 2" key="1">
    <citation type="journal article" date="2015" name="Proc. Natl. Acad. Sci. U.S.A.">
        <title>The resurrection genome of Boea hygrometrica: A blueprint for survival of dehydration.</title>
        <authorList>
            <person name="Xiao L."/>
            <person name="Yang G."/>
            <person name="Zhang L."/>
            <person name="Yang X."/>
            <person name="Zhao S."/>
            <person name="Ji Z."/>
            <person name="Zhou Q."/>
            <person name="Hu M."/>
            <person name="Wang Y."/>
            <person name="Chen M."/>
            <person name="Xu Y."/>
            <person name="Jin H."/>
            <person name="Xiao X."/>
            <person name="Hu G."/>
            <person name="Bao F."/>
            <person name="Hu Y."/>
            <person name="Wan P."/>
            <person name="Li L."/>
            <person name="Deng X."/>
            <person name="Kuang T."/>
            <person name="Xiang C."/>
            <person name="Zhu J.K."/>
            <person name="Oliver M.J."/>
            <person name="He Y."/>
        </authorList>
    </citation>
    <scope>NUCLEOTIDE SEQUENCE [LARGE SCALE GENOMIC DNA]</scope>
    <source>
        <strain evidence="2">cv. XS01</strain>
    </source>
</reference>
<organism evidence="1 2">
    <name type="scientific">Dorcoceras hygrometricum</name>
    <dbReference type="NCBI Taxonomy" id="472368"/>
    <lineage>
        <taxon>Eukaryota</taxon>
        <taxon>Viridiplantae</taxon>
        <taxon>Streptophyta</taxon>
        <taxon>Embryophyta</taxon>
        <taxon>Tracheophyta</taxon>
        <taxon>Spermatophyta</taxon>
        <taxon>Magnoliopsida</taxon>
        <taxon>eudicotyledons</taxon>
        <taxon>Gunneridae</taxon>
        <taxon>Pentapetalae</taxon>
        <taxon>asterids</taxon>
        <taxon>lamiids</taxon>
        <taxon>Lamiales</taxon>
        <taxon>Gesneriaceae</taxon>
        <taxon>Didymocarpoideae</taxon>
        <taxon>Trichosporeae</taxon>
        <taxon>Loxocarpinae</taxon>
        <taxon>Dorcoceras</taxon>
    </lineage>
</organism>
<dbReference type="AlphaFoldDB" id="A0A2Z7CW41"/>
<evidence type="ECO:0000313" key="2">
    <source>
        <dbReference type="Proteomes" id="UP000250235"/>
    </source>
</evidence>
<evidence type="ECO:0000313" key="1">
    <source>
        <dbReference type="EMBL" id="KZV51321.1"/>
    </source>
</evidence>
<dbReference type="Proteomes" id="UP000250235">
    <property type="component" value="Unassembled WGS sequence"/>
</dbReference>
<accession>A0A2Z7CW41</accession>
<dbReference type="EMBL" id="KQ991756">
    <property type="protein sequence ID" value="KZV51321.1"/>
    <property type="molecule type" value="Genomic_DNA"/>
</dbReference>
<protein>
    <submittedName>
        <fullName evidence="1">Uncharacterized protein</fullName>
    </submittedName>
</protein>
<proteinExistence type="predicted"/>
<name>A0A2Z7CW41_9LAMI</name>